<proteinExistence type="predicted"/>
<evidence type="ECO:0000313" key="3">
    <source>
        <dbReference type="EMBL" id="RZC73962.1"/>
    </source>
</evidence>
<dbReference type="GO" id="GO:0005634">
    <property type="term" value="C:nucleus"/>
    <property type="evidence" value="ECO:0007669"/>
    <property type="project" value="InterPro"/>
</dbReference>
<keyword evidence="4" id="KW-1185">Reference proteome</keyword>
<protein>
    <recommendedName>
        <fullName evidence="2">Replication factor-A protein 1 N-terminal domain-containing protein</fullName>
    </recommendedName>
</protein>
<dbReference type="Gramene" id="RZC73962">
    <property type="protein sequence ID" value="RZC73962"/>
    <property type="gene ID" value="C5167_049443"/>
</dbReference>
<feature type="compositionally biased region" description="Basic and acidic residues" evidence="1">
    <location>
        <begin position="327"/>
        <end position="342"/>
    </location>
</feature>
<sequence>MKMVVLKYDGFPTSINKDSTTNGIPHSCNNGTTVNSGLTLPIQTNCLPSSTGEPKMEQPATNNDSLESNDDNYMFVNDPISEAKENILTTGAISKIAKGQKERNLIVQVVHSFQSIEENQFMFISDGLHMQIAILAQSLNHLILSGKLKTGSVVQLVEYICPTAHNGMQMIVVSMEVKIFENEFIGEPKLYVEPAPNLDDGKKEHLTEDKDTSFFMHQSHLLGNHQDLYLANKNNTAIRGDISVDATALLGEVEMLRLEINRLHLEKRNEQEKHEGEVLRLKLEMQNEQKKHGDQISQLKSEIVQQYRQTENQIKVMKKELEAVKRMTENKEEKDADTKRDDEYDDESGTNFDKLDQELERIWL</sequence>
<feature type="domain" description="Replication factor-A protein 1 N-terminal" evidence="2">
    <location>
        <begin position="88"/>
        <end position="177"/>
    </location>
</feature>
<evidence type="ECO:0000313" key="4">
    <source>
        <dbReference type="Proteomes" id="UP000316621"/>
    </source>
</evidence>
<feature type="region of interest" description="Disordered" evidence="1">
    <location>
        <begin position="327"/>
        <end position="352"/>
    </location>
</feature>
<organism evidence="3 4">
    <name type="scientific">Papaver somniferum</name>
    <name type="common">Opium poppy</name>
    <dbReference type="NCBI Taxonomy" id="3469"/>
    <lineage>
        <taxon>Eukaryota</taxon>
        <taxon>Viridiplantae</taxon>
        <taxon>Streptophyta</taxon>
        <taxon>Embryophyta</taxon>
        <taxon>Tracheophyta</taxon>
        <taxon>Spermatophyta</taxon>
        <taxon>Magnoliopsida</taxon>
        <taxon>Ranunculales</taxon>
        <taxon>Papaveraceae</taxon>
        <taxon>Papaveroideae</taxon>
        <taxon>Papaver</taxon>
    </lineage>
</organism>
<dbReference type="Gene3D" id="2.40.50.140">
    <property type="entry name" value="Nucleic acid-binding proteins"/>
    <property type="match status" value="1"/>
</dbReference>
<feature type="region of interest" description="Disordered" evidence="1">
    <location>
        <begin position="45"/>
        <end position="69"/>
    </location>
</feature>
<name>A0A4Y7KNK2_PAPSO</name>
<dbReference type="AlphaFoldDB" id="A0A4Y7KNK2"/>
<evidence type="ECO:0000256" key="1">
    <source>
        <dbReference type="SAM" id="MobiDB-lite"/>
    </source>
</evidence>
<dbReference type="GO" id="GO:0006260">
    <property type="term" value="P:DNA replication"/>
    <property type="evidence" value="ECO:0007669"/>
    <property type="project" value="InterPro"/>
</dbReference>
<dbReference type="Proteomes" id="UP000316621">
    <property type="component" value="Chromosome 8"/>
</dbReference>
<dbReference type="InterPro" id="IPR007199">
    <property type="entry name" value="Rep_factor-A_N"/>
</dbReference>
<dbReference type="STRING" id="3469.A0A4Y7KNK2"/>
<gene>
    <name evidence="3" type="ORF">C5167_049443</name>
</gene>
<dbReference type="EMBL" id="CM010722">
    <property type="protein sequence ID" value="RZC73962.1"/>
    <property type="molecule type" value="Genomic_DNA"/>
</dbReference>
<dbReference type="InterPro" id="IPR012340">
    <property type="entry name" value="NA-bd_OB-fold"/>
</dbReference>
<reference evidence="3 4" key="1">
    <citation type="journal article" date="2018" name="Science">
        <title>The opium poppy genome and morphinan production.</title>
        <authorList>
            <person name="Guo L."/>
            <person name="Winzer T."/>
            <person name="Yang X."/>
            <person name="Li Y."/>
            <person name="Ning Z."/>
            <person name="He Z."/>
            <person name="Teodor R."/>
            <person name="Lu Y."/>
            <person name="Bowser T.A."/>
            <person name="Graham I.A."/>
            <person name="Ye K."/>
        </authorList>
    </citation>
    <scope>NUCLEOTIDE SEQUENCE [LARGE SCALE GENOMIC DNA]</scope>
    <source>
        <strain evidence="4">cv. HN1</strain>
        <tissue evidence="3">Leaves</tissue>
    </source>
</reference>
<dbReference type="Pfam" id="PF04057">
    <property type="entry name" value="Rep-A_N"/>
    <property type="match status" value="1"/>
</dbReference>
<evidence type="ECO:0000259" key="2">
    <source>
        <dbReference type="Pfam" id="PF04057"/>
    </source>
</evidence>
<dbReference type="SUPFAM" id="SSF50249">
    <property type="entry name" value="Nucleic acid-binding proteins"/>
    <property type="match status" value="1"/>
</dbReference>
<dbReference type="GO" id="GO:0003677">
    <property type="term" value="F:DNA binding"/>
    <property type="evidence" value="ECO:0007669"/>
    <property type="project" value="InterPro"/>
</dbReference>
<accession>A0A4Y7KNK2</accession>